<dbReference type="Proteomes" id="UP000615446">
    <property type="component" value="Unassembled WGS sequence"/>
</dbReference>
<evidence type="ECO:0000259" key="1">
    <source>
        <dbReference type="SMART" id="SM00398"/>
    </source>
</evidence>
<accession>A0A2Z6QKA2</accession>
<dbReference type="AlphaFoldDB" id="A0A2Z6QKA2"/>
<comment type="caution">
    <text evidence="2">The sequence shown here is derived from an EMBL/GenBank/DDBJ whole genome shotgun (WGS) entry which is preliminary data.</text>
</comment>
<reference evidence="3" key="2">
    <citation type="submission" date="2019-10" db="EMBL/GenBank/DDBJ databases">
        <title>Conservation and host-specific expression of non-tandemly repeated heterogenous ribosome RNA gene in arbuscular mycorrhizal fungi.</title>
        <authorList>
            <person name="Maeda T."/>
            <person name="Kobayashi Y."/>
            <person name="Nakagawa T."/>
            <person name="Ezawa T."/>
            <person name="Yamaguchi K."/>
            <person name="Bino T."/>
            <person name="Nishimoto Y."/>
            <person name="Shigenobu S."/>
            <person name="Kawaguchi M."/>
        </authorList>
    </citation>
    <scope>NUCLEOTIDE SEQUENCE</scope>
    <source>
        <strain evidence="3">HR1</strain>
    </source>
</reference>
<dbReference type="Proteomes" id="UP000247702">
    <property type="component" value="Unassembled WGS sequence"/>
</dbReference>
<dbReference type="EMBL" id="BEXD01000196">
    <property type="protein sequence ID" value="GBB85184.1"/>
    <property type="molecule type" value="Genomic_DNA"/>
</dbReference>
<evidence type="ECO:0000313" key="3">
    <source>
        <dbReference type="EMBL" id="GES90963.1"/>
    </source>
</evidence>
<evidence type="ECO:0000313" key="4">
    <source>
        <dbReference type="Proteomes" id="UP000247702"/>
    </source>
</evidence>
<evidence type="ECO:0000313" key="2">
    <source>
        <dbReference type="EMBL" id="GBB85184.1"/>
    </source>
</evidence>
<dbReference type="EMBL" id="BLAL01000197">
    <property type="protein sequence ID" value="GES90963.1"/>
    <property type="molecule type" value="Genomic_DNA"/>
</dbReference>
<dbReference type="SUPFAM" id="SSF47095">
    <property type="entry name" value="HMG-box"/>
    <property type="match status" value="1"/>
</dbReference>
<dbReference type="SMART" id="SM00398">
    <property type="entry name" value="HMG"/>
    <property type="match status" value="1"/>
</dbReference>
<keyword evidence="4" id="KW-1185">Reference proteome</keyword>
<feature type="domain" description="HMG box" evidence="1">
    <location>
        <begin position="76"/>
        <end position="159"/>
    </location>
</feature>
<gene>
    <name evidence="3" type="ORF">RCL2_001779500</name>
    <name evidence="2" type="ORF">RclHR1_11740003</name>
</gene>
<protein>
    <recommendedName>
        <fullName evidence="1">HMG box domain-containing protein</fullName>
    </recommendedName>
</protein>
<dbReference type="OrthoDB" id="2317880at2759"/>
<dbReference type="InterPro" id="IPR009071">
    <property type="entry name" value="HMG_box_dom"/>
</dbReference>
<proteinExistence type="predicted"/>
<organism evidence="2 4">
    <name type="scientific">Rhizophagus clarus</name>
    <dbReference type="NCBI Taxonomy" id="94130"/>
    <lineage>
        <taxon>Eukaryota</taxon>
        <taxon>Fungi</taxon>
        <taxon>Fungi incertae sedis</taxon>
        <taxon>Mucoromycota</taxon>
        <taxon>Glomeromycotina</taxon>
        <taxon>Glomeromycetes</taxon>
        <taxon>Glomerales</taxon>
        <taxon>Glomeraceae</taxon>
        <taxon>Rhizophagus</taxon>
    </lineage>
</organism>
<dbReference type="InterPro" id="IPR036910">
    <property type="entry name" value="HMG_box_dom_sf"/>
</dbReference>
<name>A0A2Z6QKA2_9GLOM</name>
<sequence>MPKTSLKQRNRKRVKKKPIINRTKSSSLIYFNIGVNNIETNVSRHNSNESHTDIKPSFPSTLTINELIKNSNMNNKPKLFPNAFIAYRMALIKEYRIKNLKLPSMGEVSKIARNYWNVESENVKDFYESLVKDAKLIYKQNNLQIILDKHMNNYAENKHTINFDTKKENTEHVEVQLDKEIISAASTEISLVNSSNFCTLYDRNLTLNDREYIRVLEQTIDYLLKTYVVPC</sequence>
<dbReference type="Gene3D" id="1.10.30.10">
    <property type="entry name" value="High mobility group box domain"/>
    <property type="match status" value="1"/>
</dbReference>
<reference evidence="2 4" key="1">
    <citation type="submission" date="2017-11" db="EMBL/GenBank/DDBJ databases">
        <title>The genome of Rhizophagus clarus HR1 reveals common genetic basis of auxotrophy among arbuscular mycorrhizal fungi.</title>
        <authorList>
            <person name="Kobayashi Y."/>
        </authorList>
    </citation>
    <scope>NUCLEOTIDE SEQUENCE [LARGE SCALE GENOMIC DNA]</scope>
    <source>
        <strain evidence="2 4">HR1</strain>
    </source>
</reference>